<gene>
    <name evidence="1" type="ordered locus">TREAZ_2446</name>
</gene>
<accession>F5YFS2</accession>
<dbReference type="Proteomes" id="UP000009222">
    <property type="component" value="Chromosome"/>
</dbReference>
<sequence>MGKILFKLTAVHPGIPGSYTNSDFLGLLLYLRSGNMACQDCLSM</sequence>
<organism evidence="1 2">
    <name type="scientific">Leadbettera azotonutricia (strain ATCC BAA-888 / DSM 13862 / ZAS-9)</name>
    <name type="common">Treponema azotonutricium</name>
    <dbReference type="NCBI Taxonomy" id="545695"/>
    <lineage>
        <taxon>Bacteria</taxon>
        <taxon>Pseudomonadati</taxon>
        <taxon>Spirochaetota</taxon>
        <taxon>Spirochaetia</taxon>
        <taxon>Spirochaetales</taxon>
        <taxon>Breznakiellaceae</taxon>
        <taxon>Leadbettera</taxon>
    </lineage>
</organism>
<keyword evidence="2" id="KW-1185">Reference proteome</keyword>
<name>F5YFS2_LEAAZ</name>
<dbReference type="InParanoid" id="F5YFS2"/>
<evidence type="ECO:0000313" key="1">
    <source>
        <dbReference type="EMBL" id="AEF83146.1"/>
    </source>
</evidence>
<proteinExistence type="predicted"/>
<evidence type="ECO:0000313" key="2">
    <source>
        <dbReference type="Proteomes" id="UP000009222"/>
    </source>
</evidence>
<dbReference type="STRING" id="545695.TREAZ_2446"/>
<reference evidence="2" key="1">
    <citation type="submission" date="2009-12" db="EMBL/GenBank/DDBJ databases">
        <title>Complete sequence of Treponema azotonutricium strain ZAS-9.</title>
        <authorList>
            <person name="Tetu S.G."/>
            <person name="Matson E."/>
            <person name="Ren Q."/>
            <person name="Seshadri R."/>
            <person name="Elbourne L."/>
            <person name="Hassan K.A."/>
            <person name="Durkin A."/>
            <person name="Radune D."/>
            <person name="Mohamoud Y."/>
            <person name="Shay R."/>
            <person name="Jin S."/>
            <person name="Zhang X."/>
            <person name="Lucey K."/>
            <person name="Ballor N.R."/>
            <person name="Ottesen E."/>
            <person name="Rosenthal R."/>
            <person name="Allen A."/>
            <person name="Leadbetter J.R."/>
            <person name="Paulsen I.T."/>
        </authorList>
    </citation>
    <scope>NUCLEOTIDE SEQUENCE [LARGE SCALE GENOMIC DNA]</scope>
    <source>
        <strain evidence="2">ATCC BAA-888 / DSM 13862 / ZAS-9</strain>
    </source>
</reference>
<dbReference type="KEGG" id="taz:TREAZ_2446"/>
<dbReference type="HOGENOM" id="CLU_3223395_0_0_12"/>
<dbReference type="AlphaFoldDB" id="F5YFS2"/>
<protein>
    <submittedName>
        <fullName evidence="1">Uncharacterized protein</fullName>
    </submittedName>
</protein>
<reference evidence="1 2" key="2">
    <citation type="journal article" date="2011" name="ISME J.">
        <title>RNA-seq reveals cooperative metabolic interactions between two termite-gut spirochete species in co-culture.</title>
        <authorList>
            <person name="Rosenthal A.Z."/>
            <person name="Matson E.G."/>
            <person name="Eldar A."/>
            <person name="Leadbetter J.R."/>
        </authorList>
    </citation>
    <scope>NUCLEOTIDE SEQUENCE [LARGE SCALE GENOMIC DNA]</scope>
    <source>
        <strain evidence="2">ATCC BAA-888 / DSM 13862 / ZAS-9</strain>
    </source>
</reference>
<dbReference type="EMBL" id="CP001841">
    <property type="protein sequence ID" value="AEF83146.1"/>
    <property type="molecule type" value="Genomic_DNA"/>
</dbReference>